<gene>
    <name evidence="13" type="ORF">ACH4WX_07965</name>
</gene>
<organism evidence="13 14">
    <name type="scientific">Nocardia carnea</name>
    <dbReference type="NCBI Taxonomy" id="37328"/>
    <lineage>
        <taxon>Bacteria</taxon>
        <taxon>Bacillati</taxon>
        <taxon>Actinomycetota</taxon>
        <taxon>Actinomycetes</taxon>
        <taxon>Mycobacteriales</taxon>
        <taxon>Nocardiaceae</taxon>
        <taxon>Nocardia</taxon>
    </lineage>
</organism>
<dbReference type="EC" id="3.5.4.25" evidence="3"/>
<dbReference type="CDD" id="cd00641">
    <property type="entry name" value="GTP_cyclohydro2"/>
    <property type="match status" value="1"/>
</dbReference>
<feature type="region of interest" description="Disordered" evidence="11">
    <location>
        <begin position="194"/>
        <end position="244"/>
    </location>
</feature>
<sequence length="244" mass="26812">MTAAPDSSAADNGHRFVRNGHESHVHVIPVAGDPDLGHLLVFGRPADGCLVRVHSRCFYGESLGSQDCDCGPELHKSLDFIQQEGVGVLVYLEQEGRGAGLVAKAMGYRESERTGVDSFTAYHNLGFPVDARRYEYAADSLRGLGLRRIRLLTNNPDKVQALREAGLLVHPEPIYTTPLSERASAYLESKRRRRGHWIPRGEPEQALTSAPGGTRPTRPLHRPVPGTPDPDRTAPPISFPRYHG</sequence>
<evidence type="ECO:0000256" key="9">
    <source>
        <dbReference type="ARBA" id="ARBA00023134"/>
    </source>
</evidence>
<dbReference type="RefSeq" id="WP_081595534.1">
    <property type="nucleotide sequence ID" value="NZ_JBIRUQ010000001.1"/>
</dbReference>
<dbReference type="Gene3D" id="3.40.50.10990">
    <property type="entry name" value="GTP cyclohydrolase II"/>
    <property type="match status" value="1"/>
</dbReference>
<comment type="cofactor">
    <cofactor evidence="1">
        <name>Zn(2+)</name>
        <dbReference type="ChEBI" id="CHEBI:29105"/>
    </cofactor>
</comment>
<evidence type="ECO:0000256" key="4">
    <source>
        <dbReference type="ARBA" id="ARBA00022619"/>
    </source>
</evidence>
<reference evidence="13 14" key="1">
    <citation type="submission" date="2024-10" db="EMBL/GenBank/DDBJ databases">
        <title>The Natural Products Discovery Center: Release of the First 8490 Sequenced Strains for Exploring Actinobacteria Biosynthetic Diversity.</title>
        <authorList>
            <person name="Kalkreuter E."/>
            <person name="Kautsar S.A."/>
            <person name="Yang D."/>
            <person name="Bader C.D."/>
            <person name="Teijaro C.N."/>
            <person name="Fluegel L."/>
            <person name="Davis C.M."/>
            <person name="Simpson J.R."/>
            <person name="Lauterbach L."/>
            <person name="Steele A.D."/>
            <person name="Gui C."/>
            <person name="Meng S."/>
            <person name="Li G."/>
            <person name="Viehrig K."/>
            <person name="Ye F."/>
            <person name="Su P."/>
            <person name="Kiefer A.F."/>
            <person name="Nichols A."/>
            <person name="Cepeda A.J."/>
            <person name="Yan W."/>
            <person name="Fan B."/>
            <person name="Jiang Y."/>
            <person name="Adhikari A."/>
            <person name="Zheng C.-J."/>
            <person name="Schuster L."/>
            <person name="Cowan T.M."/>
            <person name="Smanski M.J."/>
            <person name="Chevrette M.G."/>
            <person name="De Carvalho L.P.S."/>
            <person name="Shen B."/>
        </authorList>
    </citation>
    <scope>NUCLEOTIDE SEQUENCE [LARGE SCALE GENOMIC DNA]</scope>
    <source>
        <strain evidence="13 14">NPDC020568</strain>
    </source>
</reference>
<comment type="pathway">
    <text evidence="2">Cofactor biosynthesis; riboflavin biosynthesis; 5-amino-6-(D-ribitylamino)uracil from GTP: step 1/4.</text>
</comment>
<dbReference type="InterPro" id="IPR032677">
    <property type="entry name" value="GTP_cyclohydro_II"/>
</dbReference>
<dbReference type="EMBL" id="JBIRUQ010000001">
    <property type="protein sequence ID" value="MFI1460645.1"/>
    <property type="molecule type" value="Genomic_DNA"/>
</dbReference>
<evidence type="ECO:0000256" key="11">
    <source>
        <dbReference type="SAM" id="MobiDB-lite"/>
    </source>
</evidence>
<protein>
    <recommendedName>
        <fullName evidence="3">GTP cyclohydrolase II</fullName>
        <ecNumber evidence="3">3.5.4.25</ecNumber>
    </recommendedName>
</protein>
<evidence type="ECO:0000256" key="2">
    <source>
        <dbReference type="ARBA" id="ARBA00004853"/>
    </source>
</evidence>
<comment type="caution">
    <text evidence="13">The sequence shown here is derived from an EMBL/GenBank/DDBJ whole genome shotgun (WGS) entry which is preliminary data.</text>
</comment>
<evidence type="ECO:0000256" key="8">
    <source>
        <dbReference type="ARBA" id="ARBA00022833"/>
    </source>
</evidence>
<dbReference type="PANTHER" id="PTHR21327">
    <property type="entry name" value="GTP CYCLOHYDROLASE II-RELATED"/>
    <property type="match status" value="1"/>
</dbReference>
<evidence type="ECO:0000256" key="5">
    <source>
        <dbReference type="ARBA" id="ARBA00022723"/>
    </source>
</evidence>
<evidence type="ECO:0000256" key="3">
    <source>
        <dbReference type="ARBA" id="ARBA00012762"/>
    </source>
</evidence>
<dbReference type="Pfam" id="PF00925">
    <property type="entry name" value="GTP_cyclohydro2"/>
    <property type="match status" value="1"/>
</dbReference>
<evidence type="ECO:0000256" key="7">
    <source>
        <dbReference type="ARBA" id="ARBA00022801"/>
    </source>
</evidence>
<accession>A0ABW7TIH6</accession>
<dbReference type="GeneID" id="93505240"/>
<evidence type="ECO:0000313" key="13">
    <source>
        <dbReference type="EMBL" id="MFI1460645.1"/>
    </source>
</evidence>
<dbReference type="Proteomes" id="UP001611263">
    <property type="component" value="Unassembled WGS sequence"/>
</dbReference>
<dbReference type="SUPFAM" id="SSF142695">
    <property type="entry name" value="RibA-like"/>
    <property type="match status" value="1"/>
</dbReference>
<dbReference type="NCBIfam" id="NF001591">
    <property type="entry name" value="PRK00393.1"/>
    <property type="match status" value="1"/>
</dbReference>
<comment type="catalytic activity">
    <reaction evidence="10">
        <text>GTP + 4 H2O = 2,5-diamino-6-hydroxy-4-(5-phosphoribosylamino)-pyrimidine + formate + 2 phosphate + 3 H(+)</text>
        <dbReference type="Rhea" id="RHEA:23704"/>
        <dbReference type="ChEBI" id="CHEBI:15377"/>
        <dbReference type="ChEBI" id="CHEBI:15378"/>
        <dbReference type="ChEBI" id="CHEBI:15740"/>
        <dbReference type="ChEBI" id="CHEBI:37565"/>
        <dbReference type="ChEBI" id="CHEBI:43474"/>
        <dbReference type="ChEBI" id="CHEBI:58614"/>
        <dbReference type="EC" id="3.5.4.25"/>
    </reaction>
</comment>
<feature type="domain" description="GTP cyclohydrolase II" evidence="12">
    <location>
        <begin position="19"/>
        <end position="169"/>
    </location>
</feature>
<keyword evidence="5" id="KW-0479">Metal-binding</keyword>
<dbReference type="InterPro" id="IPR036144">
    <property type="entry name" value="RibA-like_sf"/>
</dbReference>
<evidence type="ECO:0000256" key="10">
    <source>
        <dbReference type="ARBA" id="ARBA00049295"/>
    </source>
</evidence>
<evidence type="ECO:0000259" key="12">
    <source>
        <dbReference type="Pfam" id="PF00925"/>
    </source>
</evidence>
<keyword evidence="6" id="KW-0547">Nucleotide-binding</keyword>
<name>A0ABW7TIH6_9NOCA</name>
<proteinExistence type="predicted"/>
<keyword evidence="14" id="KW-1185">Reference proteome</keyword>
<dbReference type="GO" id="GO:0003935">
    <property type="term" value="F:GTP cyclohydrolase II activity"/>
    <property type="evidence" value="ECO:0007669"/>
    <property type="project" value="UniProtKB-EC"/>
</dbReference>
<keyword evidence="7 13" id="KW-0378">Hydrolase</keyword>
<evidence type="ECO:0000256" key="6">
    <source>
        <dbReference type="ARBA" id="ARBA00022741"/>
    </source>
</evidence>
<evidence type="ECO:0000256" key="1">
    <source>
        <dbReference type="ARBA" id="ARBA00001947"/>
    </source>
</evidence>
<evidence type="ECO:0000313" key="14">
    <source>
        <dbReference type="Proteomes" id="UP001611263"/>
    </source>
</evidence>
<dbReference type="PANTHER" id="PTHR21327:SF18">
    <property type="entry name" value="3,4-DIHYDROXY-2-BUTANONE 4-PHOSPHATE SYNTHASE"/>
    <property type="match status" value="1"/>
</dbReference>
<dbReference type="InterPro" id="IPR000926">
    <property type="entry name" value="RibA"/>
</dbReference>
<keyword evidence="9" id="KW-0342">GTP-binding</keyword>
<keyword evidence="4" id="KW-0686">Riboflavin biosynthesis</keyword>
<keyword evidence="8" id="KW-0862">Zinc</keyword>